<feature type="region of interest" description="Disordered" evidence="1">
    <location>
        <begin position="1"/>
        <end position="62"/>
    </location>
</feature>
<sequence>MANKRYAKFPSKGPPSKTAGPGRGSVDPIRTATWAGLPGKTQTKDRSAGIKKLKQAAASEGI</sequence>
<proteinExistence type="predicted"/>
<dbReference type="EMBL" id="BARS01053724">
    <property type="protein sequence ID" value="GAG53163.1"/>
    <property type="molecule type" value="Genomic_DNA"/>
</dbReference>
<gene>
    <name evidence="2" type="ORF">S01H1_79658</name>
</gene>
<comment type="caution">
    <text evidence="2">The sequence shown here is derived from an EMBL/GenBank/DDBJ whole genome shotgun (WGS) entry which is preliminary data.</text>
</comment>
<organism evidence="2">
    <name type="scientific">marine sediment metagenome</name>
    <dbReference type="NCBI Taxonomy" id="412755"/>
    <lineage>
        <taxon>unclassified sequences</taxon>
        <taxon>metagenomes</taxon>
        <taxon>ecological metagenomes</taxon>
    </lineage>
</organism>
<accession>X0YY38</accession>
<dbReference type="AlphaFoldDB" id="X0YY38"/>
<reference evidence="2" key="1">
    <citation type="journal article" date="2014" name="Front. Microbiol.">
        <title>High frequency of phylogenetically diverse reductive dehalogenase-homologous genes in deep subseafloor sedimentary metagenomes.</title>
        <authorList>
            <person name="Kawai M."/>
            <person name="Futagami T."/>
            <person name="Toyoda A."/>
            <person name="Takaki Y."/>
            <person name="Nishi S."/>
            <person name="Hori S."/>
            <person name="Arai W."/>
            <person name="Tsubouchi T."/>
            <person name="Morono Y."/>
            <person name="Uchiyama I."/>
            <person name="Ito T."/>
            <person name="Fujiyama A."/>
            <person name="Inagaki F."/>
            <person name="Takami H."/>
        </authorList>
    </citation>
    <scope>NUCLEOTIDE SEQUENCE</scope>
    <source>
        <strain evidence="2">Expedition CK06-06</strain>
    </source>
</reference>
<protein>
    <submittedName>
        <fullName evidence="2">Uncharacterized protein</fullName>
    </submittedName>
</protein>
<name>X0YY38_9ZZZZ</name>
<evidence type="ECO:0000313" key="2">
    <source>
        <dbReference type="EMBL" id="GAG53163.1"/>
    </source>
</evidence>
<evidence type="ECO:0000256" key="1">
    <source>
        <dbReference type="SAM" id="MobiDB-lite"/>
    </source>
</evidence>